<organism evidence="3 4">
    <name type="scientific">Capsaspora owczarzaki (strain ATCC 30864)</name>
    <dbReference type="NCBI Taxonomy" id="595528"/>
    <lineage>
        <taxon>Eukaryota</taxon>
        <taxon>Filasterea</taxon>
        <taxon>Capsaspora</taxon>
    </lineage>
</organism>
<reference evidence="4" key="1">
    <citation type="submission" date="2011-02" db="EMBL/GenBank/DDBJ databases">
        <title>The Genome Sequence of Capsaspora owczarzaki ATCC 30864.</title>
        <authorList>
            <person name="Russ C."/>
            <person name="Cuomo C."/>
            <person name="Burger G."/>
            <person name="Gray M.W."/>
            <person name="Holland P.W.H."/>
            <person name="King N."/>
            <person name="Lang F.B.F."/>
            <person name="Roger A.J."/>
            <person name="Ruiz-Trillo I."/>
            <person name="Young S.K."/>
            <person name="Zeng Q."/>
            <person name="Gargeya S."/>
            <person name="Alvarado L."/>
            <person name="Berlin A."/>
            <person name="Chapman S.B."/>
            <person name="Chen Z."/>
            <person name="Freedman E."/>
            <person name="Gellesch M."/>
            <person name="Goldberg J."/>
            <person name="Griggs A."/>
            <person name="Gujja S."/>
            <person name="Heilman E."/>
            <person name="Heiman D."/>
            <person name="Howarth C."/>
            <person name="Mehta T."/>
            <person name="Neiman D."/>
            <person name="Pearson M."/>
            <person name="Roberts A."/>
            <person name="Saif S."/>
            <person name="Shea T."/>
            <person name="Shenoy N."/>
            <person name="Sisk P."/>
            <person name="Stolte C."/>
            <person name="Sykes S."/>
            <person name="White J."/>
            <person name="Yandava C."/>
            <person name="Haas B."/>
            <person name="Nusbaum C."/>
            <person name="Birren B."/>
        </authorList>
    </citation>
    <scope>NUCLEOTIDE SEQUENCE</scope>
    <source>
        <strain evidence="4">ATCC 30864</strain>
    </source>
</reference>
<dbReference type="InterPro" id="IPR016024">
    <property type="entry name" value="ARM-type_fold"/>
</dbReference>
<dbReference type="GO" id="GO:0072659">
    <property type="term" value="P:protein localization to plasma membrane"/>
    <property type="evidence" value="ECO:0007669"/>
    <property type="project" value="TreeGrafter"/>
</dbReference>
<evidence type="ECO:0000256" key="1">
    <source>
        <dbReference type="ARBA" id="ARBA00010216"/>
    </source>
</evidence>
<dbReference type="AlphaFoldDB" id="A0A0D2WSQ6"/>
<comment type="similarity">
    <text evidence="1">Belongs to the EFR3 family.</text>
</comment>
<accession>A0A0D2WSQ6</accession>
<keyword evidence="4" id="KW-1185">Reference proteome</keyword>
<dbReference type="EMBL" id="KE346367">
    <property type="protein sequence ID" value="KJE94523.1"/>
    <property type="molecule type" value="Genomic_DNA"/>
</dbReference>
<feature type="compositionally biased region" description="Basic and acidic residues" evidence="2">
    <location>
        <begin position="891"/>
        <end position="900"/>
    </location>
</feature>
<dbReference type="GO" id="GO:0005886">
    <property type="term" value="C:plasma membrane"/>
    <property type="evidence" value="ECO:0007669"/>
    <property type="project" value="TreeGrafter"/>
</dbReference>
<gene>
    <name evidence="3" type="ORF">CAOG_005157</name>
</gene>
<feature type="compositionally biased region" description="Acidic residues" evidence="2">
    <location>
        <begin position="753"/>
        <end position="784"/>
    </location>
</feature>
<evidence type="ECO:0000256" key="2">
    <source>
        <dbReference type="SAM" id="MobiDB-lite"/>
    </source>
</evidence>
<feature type="compositionally biased region" description="Basic residues" evidence="2">
    <location>
        <begin position="901"/>
        <end position="920"/>
    </location>
</feature>
<dbReference type="InterPro" id="IPR051851">
    <property type="entry name" value="EFR3_Homologs"/>
</dbReference>
<sequence length="1119" mass="122116">MPCGCSLRPKLRHQRLVDGVFPLDPSDGIVSLNMTKLTFFALQTPGKLPQVGKRLAKRLRRDLTKQRYGNVYVAIKAMDSLVQACHTHLHLFVESYLLMVENLLESSNADLQVAGTNSFVKFAYIKEEDTPSYHRRYDFFVSKFSQMCLSHVALAEDRTKIRLAGLRGLSALFVKTVDSNSGNIWADLDKIVPAILLNLRDEKAASHGRPISTFDTFTRTASISSPTPLVGSGTGALVAPTSTSSASPLDSSSLLEEANPAALAQSCLREMVSRANFANAKAILSPMLSFLDATDGWSPSWFAMECFRIVMFSIQSQFFYIPITDLLAHLDTAFSLQRQLLYLQNSVLQQRKALQEGQQSAAAVQESASSSAAAAAAAAAAAPTSPPSFTTVKVGMLHVLNAAIQFARGASGPSVLQSFNILLRQLRISVDVMSAMQETEMNDRTARRVEEQQYQLAVIHAIGVFADNLPDYQKMELMQVIADKLSNDASLLMDTAAAPLSMQQRDNALVQLHMLQAILRIAKPYACHMVADNTFPSTLFDPLLKLSVVPDPEMRLLVQQLLQLLICRPSSPSLVPASVLSTTVKSPIDTILSKDTLIVWRLTDSESNFLRKLHFAIYEHVILQSNTAMHFQALYTTHGLLLRLFGFYQMVDLVRVLFSLQDYAEQQTEWTPNHTAVMHAFIAALFKLSARLARNRGLYNYVSKILSNRIATGFLVSPVEFEDDAAANLAFLQSPTAETDAAELASSVAAANVEEDEEGEEEDEEDASEDDDNESGDDDDDDDNANNAAQKPEDQSDKAPTVSQTETDGSAPVSSEADAPAIDPRILEARRAAQAAAIEFLTVAQNMEPSDARKEILGADDATAAPTTQHESSGSGTKHAQFSEQVSVMNESKKDQGAKKEKNKKRASKKASASGKKKSGNPKFMFDADVTDDAVLFELSTVVALIKAEPVPDVNMADVAEMLHVPYKHERVIAVPSPRVRKSVIPKPAVPAIARPAAVEAPRPTTIDVSANSFKRILVSAPQQSLTSSKHVDSRSFQFVSFGQFVSSIADTAIHQHMILSKLLEVTSEVSAHLPLSPEEQAILDQTAAEEDDSNPFLSSAALSGHCTLNLQLPTLFAY</sequence>
<dbReference type="eggNOG" id="KOG1877">
    <property type="taxonomic scope" value="Eukaryota"/>
</dbReference>
<feature type="region of interest" description="Disordered" evidence="2">
    <location>
        <begin position="886"/>
        <end position="923"/>
    </location>
</feature>
<dbReference type="OrthoDB" id="19232at2759"/>
<proteinExistence type="inferred from homology"/>
<dbReference type="Pfam" id="PF21052">
    <property type="entry name" value="EFR3_ARM"/>
    <property type="match status" value="1"/>
</dbReference>
<dbReference type="InParanoid" id="A0A0D2WSQ6"/>
<dbReference type="InterPro" id="IPR049152">
    <property type="entry name" value="EFR3-like_ARM"/>
</dbReference>
<protein>
    <submittedName>
        <fullName evidence="3">Uncharacterized protein</fullName>
    </submittedName>
</protein>
<dbReference type="STRING" id="595528.A0A0D2WSQ6"/>
<name>A0A0D2WSQ6_CAPO3</name>
<dbReference type="SUPFAM" id="SSF48371">
    <property type="entry name" value="ARM repeat"/>
    <property type="match status" value="1"/>
</dbReference>
<dbReference type="PhylomeDB" id="A0A0D2WSQ6"/>
<feature type="region of interest" description="Disordered" evidence="2">
    <location>
        <begin position="751"/>
        <end position="820"/>
    </location>
</feature>
<evidence type="ECO:0000313" key="4">
    <source>
        <dbReference type="Proteomes" id="UP000008743"/>
    </source>
</evidence>
<evidence type="ECO:0000313" key="3">
    <source>
        <dbReference type="EMBL" id="KJE94523.1"/>
    </source>
</evidence>
<dbReference type="PANTHER" id="PTHR12444">
    <property type="entry name" value="PROTEIN EFR3 HOMOLOG CMP44E"/>
    <property type="match status" value="1"/>
</dbReference>
<dbReference type="RefSeq" id="XP_004346842.1">
    <property type="nucleotide sequence ID" value="XM_004346792.2"/>
</dbReference>
<dbReference type="Proteomes" id="UP000008743">
    <property type="component" value="Unassembled WGS sequence"/>
</dbReference>
<dbReference type="PANTHER" id="PTHR12444:SF8">
    <property type="entry name" value="PROTEIN EFR3 HOMOLOG CMP44E"/>
    <property type="match status" value="1"/>
</dbReference>